<feature type="domain" description="Replication factor Mcm10 C-terminal" evidence="6">
    <location>
        <begin position="252"/>
        <end position="593"/>
    </location>
</feature>
<evidence type="ECO:0000313" key="7">
    <source>
        <dbReference type="EMBL" id="CAD7282482.1"/>
    </source>
</evidence>
<dbReference type="PANTHER" id="PTHR13091">
    <property type="entry name" value="AMPLIFIED IN BREAST CANCER 2-RELATED"/>
    <property type="match status" value="1"/>
</dbReference>
<feature type="region of interest" description="Disordered" evidence="5">
    <location>
        <begin position="1276"/>
        <end position="1376"/>
    </location>
</feature>
<feature type="compositionally biased region" description="Basic and acidic residues" evidence="5">
    <location>
        <begin position="1204"/>
        <end position="1225"/>
    </location>
</feature>
<feature type="compositionally biased region" description="Basic and acidic residues" evidence="5">
    <location>
        <begin position="1346"/>
        <end position="1355"/>
    </location>
</feature>
<feature type="region of interest" description="Disordered" evidence="5">
    <location>
        <begin position="1570"/>
        <end position="1589"/>
    </location>
</feature>
<comment type="similarity">
    <text evidence="1 4">Belongs to the SMG8 family.</text>
</comment>
<dbReference type="Gene3D" id="2.40.50.140">
    <property type="entry name" value="Nucleic acid-binding proteins"/>
    <property type="match status" value="1"/>
</dbReference>
<evidence type="ECO:0000313" key="8">
    <source>
        <dbReference type="Proteomes" id="UP000678499"/>
    </source>
</evidence>
<dbReference type="Pfam" id="PF10220">
    <property type="entry name" value="Smg8_Smg9"/>
    <property type="match status" value="3"/>
</dbReference>
<dbReference type="OrthoDB" id="63589at2759"/>
<dbReference type="EMBL" id="CAJPEX010003893">
    <property type="protein sequence ID" value="CAG0922634.1"/>
    <property type="molecule type" value="Genomic_DNA"/>
</dbReference>
<feature type="compositionally biased region" description="Polar residues" evidence="5">
    <location>
        <begin position="1276"/>
        <end position="1291"/>
    </location>
</feature>
<evidence type="ECO:0000256" key="4">
    <source>
        <dbReference type="RuleBase" id="RU367133"/>
    </source>
</evidence>
<organism evidence="7">
    <name type="scientific">Notodromas monacha</name>
    <dbReference type="NCBI Taxonomy" id="399045"/>
    <lineage>
        <taxon>Eukaryota</taxon>
        <taxon>Metazoa</taxon>
        <taxon>Ecdysozoa</taxon>
        <taxon>Arthropoda</taxon>
        <taxon>Crustacea</taxon>
        <taxon>Oligostraca</taxon>
        <taxon>Ostracoda</taxon>
        <taxon>Podocopa</taxon>
        <taxon>Podocopida</taxon>
        <taxon>Cypridocopina</taxon>
        <taxon>Cypridoidea</taxon>
        <taxon>Cyprididae</taxon>
        <taxon>Notodromas</taxon>
    </lineage>
</organism>
<evidence type="ECO:0000259" key="6">
    <source>
        <dbReference type="SMART" id="SM01280"/>
    </source>
</evidence>
<dbReference type="PANTHER" id="PTHR13091:SF0">
    <property type="entry name" value="NONSENSE-MEDIATED MRNA DECAY FACTOR SMG8"/>
    <property type="match status" value="1"/>
</dbReference>
<protein>
    <recommendedName>
        <fullName evidence="3 4">Nonsense-mediated mRNA decay factor SMG8</fullName>
    </recommendedName>
</protein>
<feature type="region of interest" description="Disordered" evidence="5">
    <location>
        <begin position="1204"/>
        <end position="1250"/>
    </location>
</feature>
<dbReference type="Proteomes" id="UP000678499">
    <property type="component" value="Unassembled WGS sequence"/>
</dbReference>
<feature type="compositionally biased region" description="Acidic residues" evidence="5">
    <location>
        <begin position="1313"/>
        <end position="1345"/>
    </location>
</feature>
<feature type="compositionally biased region" description="Basic and acidic residues" evidence="5">
    <location>
        <begin position="1235"/>
        <end position="1247"/>
    </location>
</feature>
<dbReference type="GO" id="GO:0006260">
    <property type="term" value="P:DNA replication"/>
    <property type="evidence" value="ECO:0007669"/>
    <property type="project" value="InterPro"/>
</dbReference>
<dbReference type="Pfam" id="PF22379">
    <property type="entry name" value="OB_MCM10"/>
    <property type="match status" value="1"/>
</dbReference>
<proteinExistence type="inferred from homology"/>
<dbReference type="InterPro" id="IPR019354">
    <property type="entry name" value="SMG8-like"/>
</dbReference>
<evidence type="ECO:0000256" key="1">
    <source>
        <dbReference type="ARBA" id="ARBA00006443"/>
    </source>
</evidence>
<reference evidence="7" key="1">
    <citation type="submission" date="2020-11" db="EMBL/GenBank/DDBJ databases">
        <authorList>
            <person name="Tran Van P."/>
        </authorList>
    </citation>
    <scope>NUCLEOTIDE SEQUENCE</scope>
</reference>
<evidence type="ECO:0000256" key="3">
    <source>
        <dbReference type="ARBA" id="ARBA00029509"/>
    </source>
</evidence>
<dbReference type="InterPro" id="IPR055065">
    <property type="entry name" value="OB_MCM10"/>
</dbReference>
<name>A0A7R9BXT6_9CRUS</name>
<dbReference type="InterPro" id="IPR015411">
    <property type="entry name" value="Rep_factor_Mcm10_C"/>
</dbReference>
<gene>
    <name evidence="7" type="ORF">NMOB1V02_LOCUS10106</name>
</gene>
<sequence>MLKDKVIYTLSTIKMHLRGGKIDTVGDWVVMGVIIGKGHPKISKKGSQFSVLSLSDLTGDCTRVVSVMLFGRAHEKLFKLNLGTVIGLLNPSILENRDGRFGVDATLSVSTPDRVLEIGQSKDYGLCQGRKKDGTACVVPVNKATCQFCVHHLQGEYRKAAAKRQSLNTGLNSVDPKRRFSDKMCLGGNVVCLESSEGLADAKRRKLSMSGLAKNNTAQSLGSVDKLKHLSDAEKTAVTKFRKSDPELGNLLAVPGPGARMLLSQLTQTSQSVQQSGSAKPKMTVVNPKELLKRNTTSSSRASVDAQRLASLGGSVPSVNASVPLTKSEGSLRQITAISSSKLGGVPRREPAANSIQPKTTSDEYYVDFDDDDAPSSQKVSMSAAKVRAMRKLKGEKISKVDPNEMLKRNASKDASQKTNRIAARLAALETESGNENASPVEISKPKRRGAFAEALGISLTEEEQKKLGDVTAKSQDLLKGAVLLEEDAYFNRLAFKDTLEEKMAQVKEMECTMVICAKCKYRALGQSDMCKLLMHDVKRIKGKKRWFECKNCKNRVISLDRMPKKACDRCETDVNEWKKVYLIFALSVMEESFAAEDDATSGGNVKKRDGAKLRKDVDKRIVCFDLSAGDDFPGDALNSTEQPYVVIIAIIGKAGPEADWAKGVPVEELLSCKPSLPRSWTGQANDDPSILHKVRGVYDPVKKLVILSLESPVIDADAILRLNPEIREEFLKTGFLPTWTQINADFHQALFFIFSVSHIVIVSHRNAVFDASWLRVFLALNPLREDSRKKVTSFLRAFESEIDDEWIDHGRLCTPRVLFYFPADPSIVASVPQTEDRRCWSSWAKRTHSGYHAGLQMSPAVRKKVSKLVESLEDSIYKILRKARVITNSAAHALFALPSSERFVFLDVQKRNITRGTMHSSLGLLRSLVASCEAAPKTFQLSTTDANSGESSVNSREDDHSVNHNAGGVKFSASFAEFVGGHVELAAADGFDDSVGRRTAPASFVLPKVGEWARVAPRLYEFLTDRSEEMAAAAVRAVNVEMRYSEMRCEKVLPVAIAAYQENLPPHYNEALHLTRLRHAENVMIGQRTGPLCGKYMQELRKECDRIWKSGRQMCSEQEWLPVMPHCSGLKYVSTCDCGRRQSSREDPFEIQEANVAFYSRMGGECCRLRCNYFPLPANRSSSLKVSTEQKSEVGPEEKRLRYFGEQSVKEADNGNDVRGKTEGEPGDSGEQLEGSKRPFKDEDQSGRTGLSMDFARASLSQHSNESATALEILSSNGKFREPSPSSGTPQRRKPLSYLSPKPQQETAEQQPVEEEDEEEDEEEEESDAEENDEYSGAEEETTEEMLRRLKCGDDAEGEEELKGRRTRSPSPTGPRVLAVDADAPHWALVCVGSASIYSHSAGIHDQPNFSSWSNYLLPWIVKVKFPDKGPRNLDNPNKPPPAWNTKKRDINDGDAKLKIFIGLEYECHKGHRFMAAGPNRILRAVPNPGEKIGRVKEFGKDIMDVDMPLYMNCSCRSEPAAVAQLMRLHVVTPKAPARVAGIHDQPNFSSWSNYLLPWIVKVKFPDKGPRNLDNPNKPPPAWNTKKRDINDGDAKLKIFIGLEYECHKGHRFMAAGPNRILRAVPNPGEKIGRVKEFGKDIMDVDMPLYMNCSCSGLSHVDPVDVLFKFSNFSLSCDCVFQCDVDFVSNGLKDGRKFIRALEGRVEKNGSEPAAVAQLMRLHVVTPKAPARVLLDPRVRPSPEAPVFTPKGGAGTAGDGPTTLSPMALTPSKYWILRFPFCYVADSGADSVGIRFPPPKEINAGNMPRLGVLLRGSLSVDGS</sequence>
<dbReference type="Pfam" id="PF24863">
    <property type="entry name" value="zf-CCCH_Mcm10"/>
    <property type="match status" value="1"/>
</dbReference>
<comment type="function">
    <text evidence="4">Involved in nonsense-mediated decay (NMD) of mRNAs containing premature stop codons.</text>
</comment>
<dbReference type="SMART" id="SM01280">
    <property type="entry name" value="Mcm10"/>
    <property type="match status" value="1"/>
</dbReference>
<dbReference type="EMBL" id="OA885930">
    <property type="protein sequence ID" value="CAD7282482.1"/>
    <property type="molecule type" value="Genomic_DNA"/>
</dbReference>
<dbReference type="GO" id="GO:0000184">
    <property type="term" value="P:nuclear-transcribed mRNA catabolic process, nonsense-mediated decay"/>
    <property type="evidence" value="ECO:0007669"/>
    <property type="project" value="UniProtKB-UniRule"/>
</dbReference>
<dbReference type="InterPro" id="IPR012340">
    <property type="entry name" value="NA-bd_OB-fold"/>
</dbReference>
<accession>A0A7R9BXT6</accession>
<dbReference type="GO" id="GO:0005634">
    <property type="term" value="C:nucleus"/>
    <property type="evidence" value="ECO:0007669"/>
    <property type="project" value="InterPro"/>
</dbReference>
<dbReference type="Pfam" id="PF09329">
    <property type="entry name" value="zf-primase"/>
    <property type="match status" value="1"/>
</dbReference>
<evidence type="ECO:0000256" key="5">
    <source>
        <dbReference type="SAM" id="MobiDB-lite"/>
    </source>
</evidence>
<evidence type="ECO:0000256" key="2">
    <source>
        <dbReference type="ARBA" id="ARBA00023161"/>
    </source>
</evidence>
<dbReference type="InterPro" id="IPR015408">
    <property type="entry name" value="Znf_Mcm10/DnaG"/>
</dbReference>
<keyword evidence="8" id="KW-1185">Reference proteome</keyword>
<keyword evidence="2 4" id="KW-0866">Nonsense-mediated mRNA decay</keyword>